<evidence type="ECO:0000313" key="11">
    <source>
        <dbReference type="Proteomes" id="UP000001651"/>
    </source>
</evidence>
<feature type="domain" description="Threonine/Serine exporter ThrE" evidence="9">
    <location>
        <begin position="10"/>
        <end position="137"/>
    </location>
</feature>
<sequence>MQWWFALLVQLLFSYLATVAFAIIINVPRKALNLAGWAGMMGWLAYWLLMEVGSGRMMANLVGAFVIGLCGIFFARYKKMPVIIFNIPGFVPLVPGAVAYQAVRATVLGDLDGALQYVSRVVMIAGAIAVGFMLAQLLSEVLYKRAVLNPKSDIIMLCDESSKHATCAESCS</sequence>
<keyword evidence="2" id="KW-1003">Cell membrane</keyword>
<name>Q03CE9_LACP3</name>
<dbReference type="Proteomes" id="UP000001651">
    <property type="component" value="Chromosome"/>
</dbReference>
<feature type="transmembrane region" description="Helical" evidence="8">
    <location>
        <begin position="32"/>
        <end position="49"/>
    </location>
</feature>
<evidence type="ECO:0000256" key="4">
    <source>
        <dbReference type="ARBA" id="ARBA00022692"/>
    </source>
</evidence>
<evidence type="ECO:0000256" key="2">
    <source>
        <dbReference type="ARBA" id="ARBA00022475"/>
    </source>
</evidence>
<feature type="transmembrane region" description="Helical" evidence="8">
    <location>
        <begin position="82"/>
        <end position="102"/>
    </location>
</feature>
<dbReference type="KEGG" id="lca:LSEI_0263"/>
<dbReference type="PANTHER" id="PTHR34390:SF1">
    <property type="entry name" value="SUCCINATE TRANSPORTER SUBUNIT YJJB-RELATED"/>
    <property type="match status" value="1"/>
</dbReference>
<feature type="transmembrane region" description="Helical" evidence="8">
    <location>
        <begin position="55"/>
        <end position="75"/>
    </location>
</feature>
<feature type="transmembrane region" description="Helical" evidence="8">
    <location>
        <begin position="114"/>
        <end position="135"/>
    </location>
</feature>
<dbReference type="GO" id="GO:0015744">
    <property type="term" value="P:succinate transport"/>
    <property type="evidence" value="ECO:0007669"/>
    <property type="project" value="TreeGrafter"/>
</dbReference>
<dbReference type="RefSeq" id="WP_011674029.1">
    <property type="nucleotide sequence ID" value="NC_008526.1"/>
</dbReference>
<accession>Q03CE9</accession>
<dbReference type="HOGENOM" id="CLU_117642_3_0_9"/>
<dbReference type="PATRIC" id="fig|321967.11.peg.286"/>
<keyword evidence="5 8" id="KW-1133">Transmembrane helix</keyword>
<evidence type="ECO:0000256" key="3">
    <source>
        <dbReference type="ARBA" id="ARBA00022519"/>
    </source>
</evidence>
<keyword evidence="4 8" id="KW-0812">Transmembrane</keyword>
<evidence type="ECO:0000256" key="8">
    <source>
        <dbReference type="SAM" id="Phobius"/>
    </source>
</evidence>
<dbReference type="GO" id="GO:0005886">
    <property type="term" value="C:plasma membrane"/>
    <property type="evidence" value="ECO:0007669"/>
    <property type="project" value="UniProtKB-SubCell"/>
</dbReference>
<keyword evidence="6 8" id="KW-0472">Membrane</keyword>
<comment type="subcellular location">
    <subcellularLocation>
        <location evidence="1">Cell membrane</location>
        <topology evidence="1">Multi-pass membrane protein</topology>
    </subcellularLocation>
</comment>
<feature type="transmembrane region" description="Helical" evidence="8">
    <location>
        <begin position="6"/>
        <end position="25"/>
    </location>
</feature>
<evidence type="ECO:0000256" key="5">
    <source>
        <dbReference type="ARBA" id="ARBA00022989"/>
    </source>
</evidence>
<comment type="similarity">
    <text evidence="7">Belongs to the ThrE exporter (TC 2.A.79) family.</text>
</comment>
<dbReference type="Pfam" id="PF12821">
    <property type="entry name" value="ThrE_2"/>
    <property type="match status" value="1"/>
</dbReference>
<keyword evidence="11" id="KW-1185">Reference proteome</keyword>
<dbReference type="STRING" id="321967.LSEI_0263"/>
<keyword evidence="3" id="KW-0997">Cell inner membrane</keyword>
<reference evidence="10 11" key="1">
    <citation type="journal article" date="2006" name="Proc. Natl. Acad. Sci. U.S.A.">
        <title>Comparative genomics of the lactic acid bacteria.</title>
        <authorList>
            <person name="Makarova K."/>
            <person name="Slesarev A."/>
            <person name="Wolf Y."/>
            <person name="Sorokin A."/>
            <person name="Mirkin B."/>
            <person name="Koonin E."/>
            <person name="Pavlov A."/>
            <person name="Pavlova N."/>
            <person name="Karamychev V."/>
            <person name="Polouchine N."/>
            <person name="Shakhova V."/>
            <person name="Grigoriev I."/>
            <person name="Lou Y."/>
            <person name="Rohksar D."/>
            <person name="Lucas S."/>
            <person name="Huang K."/>
            <person name="Goodstein D.M."/>
            <person name="Hawkins T."/>
            <person name="Plengvidhya V."/>
            <person name="Welker D."/>
            <person name="Hughes J."/>
            <person name="Goh Y."/>
            <person name="Benson A."/>
            <person name="Baldwin K."/>
            <person name="Lee J.H."/>
            <person name="Diaz-Muniz I."/>
            <person name="Dosti B."/>
            <person name="Smeianov V."/>
            <person name="Wechter W."/>
            <person name="Barabote R."/>
            <person name="Lorca G."/>
            <person name="Altermann E."/>
            <person name="Barrangou R."/>
            <person name="Ganesan B."/>
            <person name="Xie Y."/>
            <person name="Rawsthorne H."/>
            <person name="Tamir D."/>
            <person name="Parker C."/>
            <person name="Breidt F."/>
            <person name="Broadbent J."/>
            <person name="Hutkins R."/>
            <person name="O'Sullivan D."/>
            <person name="Steele J."/>
            <person name="Unlu G."/>
            <person name="Saier M."/>
            <person name="Klaenhammer T."/>
            <person name="Richardson P."/>
            <person name="Kozyavkin S."/>
            <person name="Weimer B."/>
            <person name="Mills D."/>
        </authorList>
    </citation>
    <scope>NUCLEOTIDE SEQUENCE [LARGE SCALE GENOMIC DNA]</scope>
    <source>
        <strain evidence="11">ATCC 334 / BCRC 17002 / CCUG 31169 / CIP 107868 / KCTC 3260 / NRRL B-441</strain>
    </source>
</reference>
<dbReference type="AlphaFoldDB" id="Q03CE9"/>
<proteinExistence type="inferred from homology"/>
<organism evidence="10 11">
    <name type="scientific">Lacticaseibacillus paracasei (strain ATCC 334 / BCRC 17002 / CCUG 31169 / CIP 107868 / KCTC 3260 / NRRL B-441)</name>
    <name type="common">Lactobacillus paracasei</name>
    <dbReference type="NCBI Taxonomy" id="321967"/>
    <lineage>
        <taxon>Bacteria</taxon>
        <taxon>Bacillati</taxon>
        <taxon>Bacillota</taxon>
        <taxon>Bacilli</taxon>
        <taxon>Lactobacillales</taxon>
        <taxon>Lactobacillaceae</taxon>
        <taxon>Lacticaseibacillus</taxon>
    </lineage>
</organism>
<dbReference type="PaxDb" id="321967-LSEI_0263"/>
<evidence type="ECO:0000313" key="10">
    <source>
        <dbReference type="EMBL" id="ABJ69123.1"/>
    </source>
</evidence>
<dbReference type="PANTHER" id="PTHR34390">
    <property type="entry name" value="UPF0442 PROTEIN YJJB-RELATED"/>
    <property type="match status" value="1"/>
</dbReference>
<dbReference type="InterPro" id="IPR024528">
    <property type="entry name" value="ThrE_2"/>
</dbReference>
<gene>
    <name evidence="10" type="ordered locus">LSEI_0263</name>
</gene>
<protein>
    <recommendedName>
        <fullName evidence="9">Threonine/Serine exporter ThrE domain-containing protein</fullName>
    </recommendedName>
</protein>
<evidence type="ECO:0000256" key="6">
    <source>
        <dbReference type="ARBA" id="ARBA00023136"/>
    </source>
</evidence>
<evidence type="ECO:0000256" key="1">
    <source>
        <dbReference type="ARBA" id="ARBA00004651"/>
    </source>
</evidence>
<evidence type="ECO:0000256" key="7">
    <source>
        <dbReference type="ARBA" id="ARBA00034125"/>
    </source>
</evidence>
<dbReference type="EMBL" id="CP000423">
    <property type="protein sequence ID" value="ABJ69123.1"/>
    <property type="molecule type" value="Genomic_DNA"/>
</dbReference>
<dbReference type="InterPro" id="IPR050539">
    <property type="entry name" value="ThrE_Dicarb/AminoAcid_Exp"/>
</dbReference>
<evidence type="ECO:0000259" key="9">
    <source>
        <dbReference type="Pfam" id="PF12821"/>
    </source>
</evidence>